<accession>A0ABP0K0A4</accession>
<proteinExistence type="predicted"/>
<feature type="region of interest" description="Disordered" evidence="2">
    <location>
        <begin position="328"/>
        <end position="355"/>
    </location>
</feature>
<dbReference type="Gene3D" id="1.10.287.2620">
    <property type="match status" value="1"/>
</dbReference>
<name>A0ABP0K0A4_9DINO</name>
<dbReference type="EMBL" id="CAXAMN010006903">
    <property type="protein sequence ID" value="CAK9019642.1"/>
    <property type="molecule type" value="Genomic_DNA"/>
</dbReference>
<protein>
    <recommendedName>
        <fullName evidence="3">Dynein heavy chain linker domain-containing protein</fullName>
    </recommendedName>
</protein>
<keyword evidence="5" id="KW-1185">Reference proteome</keyword>
<evidence type="ECO:0000313" key="4">
    <source>
        <dbReference type="EMBL" id="CAK9019642.1"/>
    </source>
</evidence>
<evidence type="ECO:0000256" key="1">
    <source>
        <dbReference type="SAM" id="Coils"/>
    </source>
</evidence>
<evidence type="ECO:0000313" key="5">
    <source>
        <dbReference type="Proteomes" id="UP001642484"/>
    </source>
</evidence>
<evidence type="ECO:0000256" key="2">
    <source>
        <dbReference type="SAM" id="MobiDB-lite"/>
    </source>
</evidence>
<dbReference type="PANTHER" id="PTHR45703">
    <property type="entry name" value="DYNEIN HEAVY CHAIN"/>
    <property type="match status" value="1"/>
</dbReference>
<feature type="coiled-coil region" evidence="1">
    <location>
        <begin position="563"/>
        <end position="590"/>
    </location>
</feature>
<reference evidence="4 5" key="1">
    <citation type="submission" date="2024-02" db="EMBL/GenBank/DDBJ databases">
        <authorList>
            <person name="Chen Y."/>
            <person name="Shah S."/>
            <person name="Dougan E. K."/>
            <person name="Thang M."/>
            <person name="Chan C."/>
        </authorList>
    </citation>
    <scope>NUCLEOTIDE SEQUENCE [LARGE SCALE GENOMIC DNA]</scope>
</reference>
<comment type="caution">
    <text evidence="4">The sequence shown here is derived from an EMBL/GenBank/DDBJ whole genome shotgun (WGS) entry which is preliminary data.</text>
</comment>
<dbReference type="InterPro" id="IPR026983">
    <property type="entry name" value="DHC"/>
</dbReference>
<dbReference type="PANTHER" id="PTHR45703:SF36">
    <property type="entry name" value="DYNEIN HEAVY CHAIN, CYTOPLASMIC"/>
    <property type="match status" value="1"/>
</dbReference>
<gene>
    <name evidence="4" type="ORF">CCMP2556_LOCUS13741</name>
</gene>
<evidence type="ECO:0000259" key="3">
    <source>
        <dbReference type="Pfam" id="PF08393"/>
    </source>
</evidence>
<feature type="domain" description="Dynein heavy chain linker" evidence="3">
    <location>
        <begin position="606"/>
        <end position="909"/>
    </location>
</feature>
<dbReference type="Pfam" id="PF08393">
    <property type="entry name" value="DHC_N2"/>
    <property type="match status" value="1"/>
</dbReference>
<sequence>MSDSGIIKNWSFRMSGLVARLMEAGLHHLCLKNLLHLLELFEFYSNLTAEGREGKMLTYMPPPVYLRMAVTNYEQHPLFYIQVTVERNGSFGDGSFIPSLELAIESTFACADTKSLDVILRRKKFAEVVQHVAQRWTLDTNKMDLLPDGAAHGGAPSANNLAVARNTAHMVAQLATGFGGLPEELLSSDDEPSVDDLLMAPTTRRQDIKVLFQDTAGNLEVKLTAHPTEFREVLGEHFRKVVELTEKYTTIDGSLQQDGEVKQQFLASLSSVQKLDLQETYEERITSCFFDPSEVVYEVRQYHALLQRFSHQEEQLKKMLNMQLAEVAGGAETPEGEEDPEEAKSQSAHSSFSEERFASGITASIDELREHLDRIDGWAKELNETEDLPERHLGLFVVDVTPLRKALLAMCACCRLRLMGVVQRWLEDACAKLKHSLQVKSGEIIMSPKHPDELHSTIQAMKSLDPFLVETAPVLASIRQMFEVLESRYHQVPRALLKRWYECIHAVPDLRDRAEKWQNIFRKDLRGKFNIRIAEKAKILSAQVQECRLVLEEYACKVSLTKAEFYYNKMHKLQDRVAKLQEQVQKQHVHEEMMEMPLSEFPGLAATAEQIAPLLDLWFLAHDWSQWQEEILFGEFSKIDPNGVKQKLQSCTETMKRLEEVFATQPRPRQVLHSLSLELTELRVLLPVIVSLLNPGLRERHWTLIGEAIDQNIQAHQMKDIRLSEMNERFPFVAHLSKIQAISETASKEMLIEEELQRMQEQWAKLTFEFKPTGVFGEGDEQIEEESSISVAELHHAEAWELITEQIAKVRALGRRPNAAVHEKDLVAHDAKLKAIGDLCDRLYEAQYGYVVAREHMLQEGLVKELMQRDTEMNKEWRRFFEVEKQWQNIMAHLRSSNTWLALLEVPKISTFCREAETGTSTGARVRLGTR</sequence>
<dbReference type="InterPro" id="IPR013602">
    <property type="entry name" value="Dynein_heavy_linker"/>
</dbReference>
<organism evidence="4 5">
    <name type="scientific">Durusdinium trenchii</name>
    <dbReference type="NCBI Taxonomy" id="1381693"/>
    <lineage>
        <taxon>Eukaryota</taxon>
        <taxon>Sar</taxon>
        <taxon>Alveolata</taxon>
        <taxon>Dinophyceae</taxon>
        <taxon>Suessiales</taxon>
        <taxon>Symbiodiniaceae</taxon>
        <taxon>Durusdinium</taxon>
    </lineage>
</organism>
<keyword evidence="1" id="KW-0175">Coiled coil</keyword>
<dbReference type="Proteomes" id="UP001642484">
    <property type="component" value="Unassembled WGS sequence"/>
</dbReference>